<feature type="signal peptide" evidence="2">
    <location>
        <begin position="1"/>
        <end position="23"/>
    </location>
</feature>
<organism evidence="4 5">
    <name type="scientific">Aphanomyces euteiches</name>
    <dbReference type="NCBI Taxonomy" id="100861"/>
    <lineage>
        <taxon>Eukaryota</taxon>
        <taxon>Sar</taxon>
        <taxon>Stramenopiles</taxon>
        <taxon>Oomycota</taxon>
        <taxon>Saprolegniomycetes</taxon>
        <taxon>Saprolegniales</taxon>
        <taxon>Verrucalvaceae</taxon>
        <taxon>Aphanomyces</taxon>
    </lineage>
</organism>
<dbReference type="InterPro" id="IPR011009">
    <property type="entry name" value="Kinase-like_dom_sf"/>
</dbReference>
<keyword evidence="1" id="KW-0472">Membrane</keyword>
<reference evidence="4 5" key="1">
    <citation type="submission" date="2019-07" db="EMBL/GenBank/DDBJ databases">
        <title>Genomics analysis of Aphanomyces spp. identifies a new class of oomycete effector associated with host adaptation.</title>
        <authorList>
            <person name="Gaulin E."/>
        </authorList>
    </citation>
    <scope>NUCLEOTIDE SEQUENCE [LARGE SCALE GENOMIC DNA]</scope>
    <source>
        <strain evidence="4 5">ATCC 201684</strain>
    </source>
</reference>
<keyword evidence="1" id="KW-0812">Transmembrane</keyword>
<dbReference type="PROSITE" id="PS50011">
    <property type="entry name" value="PROTEIN_KINASE_DOM"/>
    <property type="match status" value="1"/>
</dbReference>
<evidence type="ECO:0000313" key="4">
    <source>
        <dbReference type="EMBL" id="KAF0723354.1"/>
    </source>
</evidence>
<dbReference type="VEuPathDB" id="FungiDB:AeMF1_004770"/>
<dbReference type="PROSITE" id="PS00108">
    <property type="entry name" value="PROTEIN_KINASE_ST"/>
    <property type="match status" value="1"/>
</dbReference>
<dbReference type="GO" id="GO:0004674">
    <property type="term" value="F:protein serine/threonine kinase activity"/>
    <property type="evidence" value="ECO:0007669"/>
    <property type="project" value="TreeGrafter"/>
</dbReference>
<proteinExistence type="predicted"/>
<dbReference type="EMBL" id="VJMJ01000309">
    <property type="protein sequence ID" value="KAF0723354.1"/>
    <property type="molecule type" value="Genomic_DNA"/>
</dbReference>
<name>A0A6G0WAQ3_9STRA</name>
<dbReference type="GO" id="GO:0005524">
    <property type="term" value="F:ATP binding"/>
    <property type="evidence" value="ECO:0007669"/>
    <property type="project" value="InterPro"/>
</dbReference>
<dbReference type="SUPFAM" id="SSF56112">
    <property type="entry name" value="Protein kinase-like (PK-like)"/>
    <property type="match status" value="1"/>
</dbReference>
<keyword evidence="5" id="KW-1185">Reference proteome</keyword>
<dbReference type="InterPro" id="IPR008271">
    <property type="entry name" value="Ser/Thr_kinase_AS"/>
</dbReference>
<evidence type="ECO:0000259" key="3">
    <source>
        <dbReference type="PROSITE" id="PS50011"/>
    </source>
</evidence>
<dbReference type="Proteomes" id="UP000481153">
    <property type="component" value="Unassembled WGS sequence"/>
</dbReference>
<dbReference type="InterPro" id="IPR051681">
    <property type="entry name" value="Ser/Thr_Kinases-Pseudokinases"/>
</dbReference>
<evidence type="ECO:0000256" key="1">
    <source>
        <dbReference type="SAM" id="Phobius"/>
    </source>
</evidence>
<dbReference type="Gene3D" id="1.10.510.10">
    <property type="entry name" value="Transferase(Phosphotransferase) domain 1"/>
    <property type="match status" value="1"/>
</dbReference>
<dbReference type="Pfam" id="PF00069">
    <property type="entry name" value="Pkinase"/>
    <property type="match status" value="1"/>
</dbReference>
<evidence type="ECO:0000256" key="2">
    <source>
        <dbReference type="SAM" id="SignalP"/>
    </source>
</evidence>
<dbReference type="PANTHER" id="PTHR44329">
    <property type="entry name" value="SERINE/THREONINE-PROTEIN KINASE TNNI3K-RELATED"/>
    <property type="match status" value="1"/>
</dbReference>
<sequence>MWLNPPGILLCLWINAWIVSIHALRADSSSCDALNQTYQSQYDTCKNASNGVGYANARAWCAIKPCADTILKALDRKNNGCALELTCLPLNFCSDACINALEAYQKGFQKCDIVLQAFTLDNCKACQTLFGQRQAFESTCQVQVASPQAYVIELHNTLGDQLDVCVKGFPNVAFDFPSANQPATTSKSSTMESLGWLAAFMTLTIVGLVVYRKWKKMHHAQSVLTQYDPYSSPSLLGDTKEVAKQDIRFDPSMAKYRVPLYEIVDMIVVVKGGNGVVHRATLRGQTVAIKQLLPSKAKNPTATSAFMAEIRLYTRLDHAKIVAFVGIAWSTLLDLSLLTEWMPFGDLSGILEIERNKQVEDRQFHWHGSGSEDLPTTKLNVALDVAYALQYLHWLPLIHRDIKSKNILMSAKWEAKVSDFGISRRSTFDETMTGNVGTVAWIAPEVLCCQRYTTKADIYSFGVFLSELDTVEHPYASCPGKVGDENSVDTFSKARIALLVSQGQLQPAFTTTIPSKILDLAKKCLSFQEDDRPTAEAVIQALLESLVV</sequence>
<dbReference type="InterPro" id="IPR000719">
    <property type="entry name" value="Prot_kinase_dom"/>
</dbReference>
<keyword evidence="1" id="KW-1133">Transmembrane helix</keyword>
<feature type="domain" description="Protein kinase" evidence="3">
    <location>
        <begin position="263"/>
        <end position="547"/>
    </location>
</feature>
<dbReference type="AlphaFoldDB" id="A0A6G0WAQ3"/>
<dbReference type="Gene3D" id="3.30.200.20">
    <property type="entry name" value="Phosphorylase Kinase, domain 1"/>
    <property type="match status" value="1"/>
</dbReference>
<evidence type="ECO:0000313" key="5">
    <source>
        <dbReference type="Proteomes" id="UP000481153"/>
    </source>
</evidence>
<keyword evidence="2" id="KW-0732">Signal</keyword>
<feature type="transmembrane region" description="Helical" evidence="1">
    <location>
        <begin position="194"/>
        <end position="211"/>
    </location>
</feature>
<gene>
    <name evidence="4" type="ORF">Ae201684_017696</name>
</gene>
<accession>A0A6G0WAQ3</accession>
<dbReference type="SMART" id="SM00220">
    <property type="entry name" value="S_TKc"/>
    <property type="match status" value="1"/>
</dbReference>
<protein>
    <recommendedName>
        <fullName evidence="3">Protein kinase domain-containing protein</fullName>
    </recommendedName>
</protein>
<dbReference type="PANTHER" id="PTHR44329:SF214">
    <property type="entry name" value="PROTEIN KINASE DOMAIN-CONTAINING PROTEIN"/>
    <property type="match status" value="1"/>
</dbReference>
<comment type="caution">
    <text evidence="4">The sequence shown here is derived from an EMBL/GenBank/DDBJ whole genome shotgun (WGS) entry which is preliminary data.</text>
</comment>
<feature type="chain" id="PRO_5026343365" description="Protein kinase domain-containing protein" evidence="2">
    <location>
        <begin position="24"/>
        <end position="548"/>
    </location>
</feature>